<dbReference type="InterPro" id="IPR005153">
    <property type="entry name" value="MbtH-like_dom"/>
</dbReference>
<dbReference type="InterPro" id="IPR038020">
    <property type="entry name" value="MbtH-like_sf"/>
</dbReference>
<sequence length="65" mass="7318">MTRADCGLFFRVVVNAEGRYSIWPTDLAVPRGWRPTGFSGSRQACLNQVAELWRDMRPGDESGTE</sequence>
<dbReference type="RefSeq" id="WP_382376909.1">
    <property type="nucleotide sequence ID" value="NZ_JBHRZI010000023.1"/>
</dbReference>
<gene>
    <name evidence="2" type="ORF">ACFOWZ_28105</name>
</gene>
<dbReference type="Proteomes" id="UP001595690">
    <property type="component" value="Unassembled WGS sequence"/>
</dbReference>
<dbReference type="Gene3D" id="3.90.820.10">
    <property type="entry name" value="Structural Genomics, Unknown Function 30-nov-00 1gh9 Mol_id"/>
    <property type="match status" value="1"/>
</dbReference>
<protein>
    <submittedName>
        <fullName evidence="2">MbtH family protein</fullName>
    </submittedName>
</protein>
<organism evidence="2 3">
    <name type="scientific">Lentzea rhizosphaerae</name>
    <dbReference type="NCBI Taxonomy" id="2041025"/>
    <lineage>
        <taxon>Bacteria</taxon>
        <taxon>Bacillati</taxon>
        <taxon>Actinomycetota</taxon>
        <taxon>Actinomycetes</taxon>
        <taxon>Pseudonocardiales</taxon>
        <taxon>Pseudonocardiaceae</taxon>
        <taxon>Lentzea</taxon>
    </lineage>
</organism>
<dbReference type="PANTHER" id="PTHR38444">
    <property type="entry name" value="ENTEROBACTIN BIOSYNTHESIS PROTEIN YBDZ"/>
    <property type="match status" value="1"/>
</dbReference>
<reference evidence="3" key="1">
    <citation type="journal article" date="2019" name="Int. J. Syst. Evol. Microbiol.">
        <title>The Global Catalogue of Microorganisms (GCM) 10K type strain sequencing project: providing services to taxonomists for standard genome sequencing and annotation.</title>
        <authorList>
            <consortium name="The Broad Institute Genomics Platform"/>
            <consortium name="The Broad Institute Genome Sequencing Center for Infectious Disease"/>
            <person name="Wu L."/>
            <person name="Ma J."/>
        </authorList>
    </citation>
    <scope>NUCLEOTIDE SEQUENCE [LARGE SCALE GENOMIC DNA]</scope>
    <source>
        <strain evidence="3">CGMCC 4.7405</strain>
    </source>
</reference>
<dbReference type="SUPFAM" id="SSF160582">
    <property type="entry name" value="MbtH-like"/>
    <property type="match status" value="1"/>
</dbReference>
<dbReference type="SMART" id="SM00923">
    <property type="entry name" value="MbtH"/>
    <property type="match status" value="1"/>
</dbReference>
<dbReference type="EMBL" id="JBHRZI010000023">
    <property type="protein sequence ID" value="MFC3895361.1"/>
    <property type="molecule type" value="Genomic_DNA"/>
</dbReference>
<feature type="domain" description="MbtH-like" evidence="1">
    <location>
        <begin position="1"/>
        <end position="51"/>
    </location>
</feature>
<dbReference type="Pfam" id="PF03621">
    <property type="entry name" value="MbtH"/>
    <property type="match status" value="1"/>
</dbReference>
<proteinExistence type="predicted"/>
<dbReference type="InterPro" id="IPR037407">
    <property type="entry name" value="MLP_fam"/>
</dbReference>
<evidence type="ECO:0000313" key="2">
    <source>
        <dbReference type="EMBL" id="MFC3895361.1"/>
    </source>
</evidence>
<keyword evidence="3" id="KW-1185">Reference proteome</keyword>
<accession>A0ABV8C045</accession>
<comment type="caution">
    <text evidence="2">The sequence shown here is derived from an EMBL/GenBank/DDBJ whole genome shotgun (WGS) entry which is preliminary data.</text>
</comment>
<evidence type="ECO:0000259" key="1">
    <source>
        <dbReference type="SMART" id="SM00923"/>
    </source>
</evidence>
<dbReference type="PANTHER" id="PTHR38444:SF1">
    <property type="entry name" value="ENTEROBACTIN BIOSYNTHESIS PROTEIN YBDZ"/>
    <property type="match status" value="1"/>
</dbReference>
<name>A0ABV8C045_9PSEU</name>
<evidence type="ECO:0000313" key="3">
    <source>
        <dbReference type="Proteomes" id="UP001595690"/>
    </source>
</evidence>